<sequence>MTSPPSEPVPTNTDSPLQADPEYDDDDSAFGDQISTFTSSVTSSVLDYPVEHGRRYHAYKAGAYPMPNDDLYMAPIDAAKVQKILDLGTGTGIWAMEMGDLLPQAEIIGNDLSAVQPTRVPPNVKFEIDDVESPWLYNEPFDYIFSRYMAGSILNWPTYINNIYDNLAPGGWAEFQDYDGKYHCDDGSLTDEHSTKIWIDGLHEAGLKLGRDPRPGGKIEGWVKDAGFQNVVHQRYKFPIGPWAKDPQLKTVGMWNIAQVLEGLEAFSLRLYCDVLGWDEKEVVVLLAKVRKELTSGKLHCYVNFHVVYGQR</sequence>
<dbReference type="Gene3D" id="3.40.50.150">
    <property type="entry name" value="Vaccinia Virus protein VP39"/>
    <property type="match status" value="1"/>
</dbReference>
<dbReference type="OrthoDB" id="2013972at2759"/>
<dbReference type="PANTHER" id="PTHR43591">
    <property type="entry name" value="METHYLTRANSFERASE"/>
    <property type="match status" value="1"/>
</dbReference>
<keyword evidence="3" id="KW-0808">Transferase</keyword>
<evidence type="ECO:0000256" key="1">
    <source>
        <dbReference type="ARBA" id="ARBA00038158"/>
    </source>
</evidence>
<dbReference type="GO" id="GO:0032259">
    <property type="term" value="P:methylation"/>
    <property type="evidence" value="ECO:0007669"/>
    <property type="project" value="UniProtKB-KW"/>
</dbReference>
<dbReference type="InterPro" id="IPR029063">
    <property type="entry name" value="SAM-dependent_MTases_sf"/>
</dbReference>
<dbReference type="CDD" id="cd02440">
    <property type="entry name" value="AdoMet_MTases"/>
    <property type="match status" value="1"/>
</dbReference>
<evidence type="ECO:0000313" key="4">
    <source>
        <dbReference type="Proteomes" id="UP000813444"/>
    </source>
</evidence>
<dbReference type="PANTHER" id="PTHR43591:SF10">
    <property type="entry name" value="ABC TRANSMEMBRANE TYPE-1 DOMAIN-CONTAINING PROTEIN-RELATED"/>
    <property type="match status" value="1"/>
</dbReference>
<gene>
    <name evidence="3" type="ORF">B0I35DRAFT_438147</name>
</gene>
<comment type="similarity">
    <text evidence="1">Belongs to the methyltransferase superfamily. LaeA methyltransferase family.</text>
</comment>
<protein>
    <submittedName>
        <fullName evidence="3">Methyltransferase domain-containing protein</fullName>
    </submittedName>
</protein>
<name>A0A8K0SPH5_9HYPO</name>
<evidence type="ECO:0000256" key="2">
    <source>
        <dbReference type="SAM" id="MobiDB-lite"/>
    </source>
</evidence>
<feature type="region of interest" description="Disordered" evidence="2">
    <location>
        <begin position="1"/>
        <end position="30"/>
    </location>
</feature>
<dbReference type="AlphaFoldDB" id="A0A8K0SPH5"/>
<dbReference type="SUPFAM" id="SSF53335">
    <property type="entry name" value="S-adenosyl-L-methionine-dependent methyltransferases"/>
    <property type="match status" value="1"/>
</dbReference>
<evidence type="ECO:0000313" key="3">
    <source>
        <dbReference type="EMBL" id="KAH7311473.1"/>
    </source>
</evidence>
<reference evidence="3" key="1">
    <citation type="journal article" date="2021" name="Nat. Commun.">
        <title>Genetic determinants of endophytism in the Arabidopsis root mycobiome.</title>
        <authorList>
            <person name="Mesny F."/>
            <person name="Miyauchi S."/>
            <person name="Thiergart T."/>
            <person name="Pickel B."/>
            <person name="Atanasova L."/>
            <person name="Karlsson M."/>
            <person name="Huettel B."/>
            <person name="Barry K.W."/>
            <person name="Haridas S."/>
            <person name="Chen C."/>
            <person name="Bauer D."/>
            <person name="Andreopoulos W."/>
            <person name="Pangilinan J."/>
            <person name="LaButti K."/>
            <person name="Riley R."/>
            <person name="Lipzen A."/>
            <person name="Clum A."/>
            <person name="Drula E."/>
            <person name="Henrissat B."/>
            <person name="Kohler A."/>
            <person name="Grigoriev I.V."/>
            <person name="Martin F.M."/>
            <person name="Hacquard S."/>
        </authorList>
    </citation>
    <scope>NUCLEOTIDE SEQUENCE</scope>
    <source>
        <strain evidence="3">MPI-CAGE-CH-0235</strain>
    </source>
</reference>
<accession>A0A8K0SPH5</accession>
<proteinExistence type="inferred from homology"/>
<organism evidence="3 4">
    <name type="scientific">Stachybotrys elegans</name>
    <dbReference type="NCBI Taxonomy" id="80388"/>
    <lineage>
        <taxon>Eukaryota</taxon>
        <taxon>Fungi</taxon>
        <taxon>Dikarya</taxon>
        <taxon>Ascomycota</taxon>
        <taxon>Pezizomycotina</taxon>
        <taxon>Sordariomycetes</taxon>
        <taxon>Hypocreomycetidae</taxon>
        <taxon>Hypocreales</taxon>
        <taxon>Stachybotryaceae</taxon>
        <taxon>Stachybotrys</taxon>
    </lineage>
</organism>
<dbReference type="Proteomes" id="UP000813444">
    <property type="component" value="Unassembled WGS sequence"/>
</dbReference>
<keyword evidence="4" id="KW-1185">Reference proteome</keyword>
<keyword evidence="3" id="KW-0489">Methyltransferase</keyword>
<dbReference type="EMBL" id="JAGPNK010000011">
    <property type="protein sequence ID" value="KAH7311473.1"/>
    <property type="molecule type" value="Genomic_DNA"/>
</dbReference>
<comment type="caution">
    <text evidence="3">The sequence shown here is derived from an EMBL/GenBank/DDBJ whole genome shotgun (WGS) entry which is preliminary data.</text>
</comment>
<dbReference type="GO" id="GO:0008168">
    <property type="term" value="F:methyltransferase activity"/>
    <property type="evidence" value="ECO:0007669"/>
    <property type="project" value="UniProtKB-KW"/>
</dbReference>
<dbReference type="Pfam" id="PF13489">
    <property type="entry name" value="Methyltransf_23"/>
    <property type="match status" value="1"/>
</dbReference>